<accession>A0AAU7LQU7</accession>
<organism evidence="5">
    <name type="scientific">Polaromonas hydrogenivorans</name>
    <dbReference type="NCBI Taxonomy" id="335476"/>
    <lineage>
        <taxon>Bacteria</taxon>
        <taxon>Pseudomonadati</taxon>
        <taxon>Pseudomonadota</taxon>
        <taxon>Betaproteobacteria</taxon>
        <taxon>Burkholderiales</taxon>
        <taxon>Comamonadaceae</taxon>
        <taxon>Polaromonas</taxon>
    </lineage>
</organism>
<evidence type="ECO:0000313" key="5">
    <source>
        <dbReference type="EMBL" id="XBP70007.1"/>
    </source>
</evidence>
<feature type="domain" description="HTH cro/C1-type" evidence="4">
    <location>
        <begin position="13"/>
        <end position="67"/>
    </location>
</feature>
<dbReference type="RefSeq" id="WP_349279040.1">
    <property type="nucleotide sequence ID" value="NZ_CBCSCU010000052.1"/>
</dbReference>
<protein>
    <submittedName>
        <fullName evidence="5">Helix-turn-helix transcriptional regulator</fullName>
    </submittedName>
</protein>
<dbReference type="GO" id="GO:0003700">
    <property type="term" value="F:DNA-binding transcription factor activity"/>
    <property type="evidence" value="ECO:0007669"/>
    <property type="project" value="TreeGrafter"/>
</dbReference>
<gene>
    <name evidence="5" type="ORF">ABLV49_19395</name>
</gene>
<dbReference type="Gene3D" id="1.10.260.40">
    <property type="entry name" value="lambda repressor-like DNA-binding domains"/>
    <property type="match status" value="1"/>
</dbReference>
<evidence type="ECO:0000256" key="1">
    <source>
        <dbReference type="ARBA" id="ARBA00023015"/>
    </source>
</evidence>
<dbReference type="InterPro" id="IPR050807">
    <property type="entry name" value="TransReg_Diox_bact_type"/>
</dbReference>
<dbReference type="PROSITE" id="PS50943">
    <property type="entry name" value="HTH_CROC1"/>
    <property type="match status" value="1"/>
</dbReference>
<dbReference type="SUPFAM" id="SSF47413">
    <property type="entry name" value="lambda repressor-like DNA-binding domains"/>
    <property type="match status" value="1"/>
</dbReference>
<dbReference type="EMBL" id="CP157675">
    <property type="protein sequence ID" value="XBP70007.1"/>
    <property type="molecule type" value="Genomic_DNA"/>
</dbReference>
<dbReference type="GO" id="GO:0005829">
    <property type="term" value="C:cytosol"/>
    <property type="evidence" value="ECO:0007669"/>
    <property type="project" value="TreeGrafter"/>
</dbReference>
<dbReference type="SMART" id="SM00530">
    <property type="entry name" value="HTH_XRE"/>
    <property type="match status" value="1"/>
</dbReference>
<evidence type="ECO:0000259" key="4">
    <source>
        <dbReference type="PROSITE" id="PS50943"/>
    </source>
</evidence>
<dbReference type="AlphaFoldDB" id="A0AAU7LQU7"/>
<proteinExistence type="predicted"/>
<dbReference type="Pfam" id="PF01381">
    <property type="entry name" value="HTH_3"/>
    <property type="match status" value="1"/>
</dbReference>
<dbReference type="GO" id="GO:0003677">
    <property type="term" value="F:DNA binding"/>
    <property type="evidence" value="ECO:0007669"/>
    <property type="project" value="UniProtKB-KW"/>
</dbReference>
<dbReference type="PANTHER" id="PTHR46797:SF23">
    <property type="entry name" value="HTH-TYPE TRANSCRIPTIONAL REGULATOR SUTR"/>
    <property type="match status" value="1"/>
</dbReference>
<evidence type="ECO:0000256" key="3">
    <source>
        <dbReference type="ARBA" id="ARBA00023163"/>
    </source>
</evidence>
<dbReference type="CDD" id="cd00093">
    <property type="entry name" value="HTH_XRE"/>
    <property type="match status" value="1"/>
</dbReference>
<reference evidence="5" key="1">
    <citation type="submission" date="2024-05" db="EMBL/GenBank/DDBJ databases">
        <authorList>
            <person name="Bunk B."/>
            <person name="Swiderski J."/>
            <person name="Sproer C."/>
            <person name="Thiel V."/>
        </authorList>
    </citation>
    <scope>NUCLEOTIDE SEQUENCE</scope>
    <source>
        <strain evidence="5">DSM 17735</strain>
    </source>
</reference>
<keyword evidence="1" id="KW-0805">Transcription regulation</keyword>
<dbReference type="InterPro" id="IPR010982">
    <property type="entry name" value="Lambda_DNA-bd_dom_sf"/>
</dbReference>
<dbReference type="InterPro" id="IPR001387">
    <property type="entry name" value="Cro/C1-type_HTH"/>
</dbReference>
<keyword evidence="2" id="KW-0238">DNA-binding</keyword>
<sequence length="90" mass="9648">MTPTLIECFGIALRQSREAKGWSQEQLAEHSNLNRSYVGEIERGRAIASLATVEKLALALGVSPSALVSRGEAVSHSNVVRGIRLMAIAC</sequence>
<evidence type="ECO:0000256" key="2">
    <source>
        <dbReference type="ARBA" id="ARBA00023125"/>
    </source>
</evidence>
<name>A0AAU7LQU7_9BURK</name>
<keyword evidence="3" id="KW-0804">Transcription</keyword>
<dbReference type="PANTHER" id="PTHR46797">
    <property type="entry name" value="HTH-TYPE TRANSCRIPTIONAL REGULATOR"/>
    <property type="match status" value="1"/>
</dbReference>